<dbReference type="Pfam" id="PF00067">
    <property type="entry name" value="p450"/>
    <property type="match status" value="1"/>
</dbReference>
<evidence type="ECO:0000313" key="16">
    <source>
        <dbReference type="Proteomes" id="UP000015102"/>
    </source>
</evidence>
<evidence type="ECO:0008006" key="17">
    <source>
        <dbReference type="Google" id="ProtNLM"/>
    </source>
</evidence>
<keyword evidence="9 14" id="KW-0560">Oxidoreductase</keyword>
<evidence type="ECO:0000313" key="15">
    <source>
        <dbReference type="EnsemblMetazoa" id="MESCA001031-PA"/>
    </source>
</evidence>
<keyword evidence="12" id="KW-0472">Membrane</keyword>
<evidence type="ECO:0000256" key="1">
    <source>
        <dbReference type="ARBA" id="ARBA00001971"/>
    </source>
</evidence>
<dbReference type="InterPro" id="IPR001128">
    <property type="entry name" value="Cyt_P450"/>
</dbReference>
<dbReference type="EMBL" id="CAQQ02185590">
    <property type="status" value="NOT_ANNOTATED_CDS"/>
    <property type="molecule type" value="Genomic_DNA"/>
</dbReference>
<evidence type="ECO:0000256" key="5">
    <source>
        <dbReference type="ARBA" id="ARBA00022617"/>
    </source>
</evidence>
<evidence type="ECO:0000256" key="7">
    <source>
        <dbReference type="ARBA" id="ARBA00022824"/>
    </source>
</evidence>
<dbReference type="GO" id="GO:0005789">
    <property type="term" value="C:endoplasmic reticulum membrane"/>
    <property type="evidence" value="ECO:0007669"/>
    <property type="project" value="UniProtKB-SubCell"/>
</dbReference>
<dbReference type="GO" id="GO:0016705">
    <property type="term" value="F:oxidoreductase activity, acting on paired donors, with incorporation or reduction of molecular oxygen"/>
    <property type="evidence" value="ECO:0007669"/>
    <property type="project" value="InterPro"/>
</dbReference>
<dbReference type="EMBL" id="CAQQ02185589">
    <property type="status" value="NOT_ANNOTATED_CDS"/>
    <property type="molecule type" value="Genomic_DNA"/>
</dbReference>
<evidence type="ECO:0000256" key="13">
    <source>
        <dbReference type="PIRSR" id="PIRSR602402-1"/>
    </source>
</evidence>
<dbReference type="GO" id="GO:0020037">
    <property type="term" value="F:heme binding"/>
    <property type="evidence" value="ECO:0007669"/>
    <property type="project" value="InterPro"/>
</dbReference>
<comment type="subcellular location">
    <subcellularLocation>
        <location evidence="3">Endoplasmic reticulum membrane</location>
        <topology evidence="3">Peripheral membrane protein</topology>
    </subcellularLocation>
    <subcellularLocation>
        <location evidence="2">Microsome membrane</location>
        <topology evidence="2">Peripheral membrane protein</topology>
    </subcellularLocation>
</comment>
<dbReference type="InterPro" id="IPR002402">
    <property type="entry name" value="Cyt_P450_E_grp-II"/>
</dbReference>
<evidence type="ECO:0000256" key="11">
    <source>
        <dbReference type="ARBA" id="ARBA00023033"/>
    </source>
</evidence>
<dbReference type="CDD" id="cd11056">
    <property type="entry name" value="CYP6-like"/>
    <property type="match status" value="1"/>
</dbReference>
<dbReference type="SUPFAM" id="SSF48264">
    <property type="entry name" value="Cytochrome P450"/>
    <property type="match status" value="1"/>
</dbReference>
<keyword evidence="10 13" id="KW-0408">Iron</keyword>
<protein>
    <recommendedName>
        <fullName evidence="17">Cytochrome P450</fullName>
    </recommendedName>
</protein>
<dbReference type="EnsemblMetazoa" id="MESCA001031-RA">
    <property type="protein sequence ID" value="MESCA001031-PA"/>
    <property type="gene ID" value="MESCA001031"/>
</dbReference>
<proteinExistence type="inferred from homology"/>
<organism evidence="15 16">
    <name type="scientific">Megaselia scalaris</name>
    <name type="common">Humpbacked fly</name>
    <name type="synonym">Phora scalaris</name>
    <dbReference type="NCBI Taxonomy" id="36166"/>
    <lineage>
        <taxon>Eukaryota</taxon>
        <taxon>Metazoa</taxon>
        <taxon>Ecdysozoa</taxon>
        <taxon>Arthropoda</taxon>
        <taxon>Hexapoda</taxon>
        <taxon>Insecta</taxon>
        <taxon>Pterygota</taxon>
        <taxon>Neoptera</taxon>
        <taxon>Endopterygota</taxon>
        <taxon>Diptera</taxon>
        <taxon>Brachycera</taxon>
        <taxon>Muscomorpha</taxon>
        <taxon>Platypezoidea</taxon>
        <taxon>Phoridae</taxon>
        <taxon>Megaseliini</taxon>
        <taxon>Megaselia</taxon>
    </lineage>
</organism>
<reference evidence="15" key="2">
    <citation type="submission" date="2015-06" db="UniProtKB">
        <authorList>
            <consortium name="EnsemblMetazoa"/>
        </authorList>
    </citation>
    <scope>IDENTIFICATION</scope>
</reference>
<dbReference type="Gene3D" id="1.10.630.10">
    <property type="entry name" value="Cytochrome P450"/>
    <property type="match status" value="1"/>
</dbReference>
<dbReference type="HOGENOM" id="CLU_001570_5_2_1"/>
<evidence type="ECO:0000256" key="2">
    <source>
        <dbReference type="ARBA" id="ARBA00004174"/>
    </source>
</evidence>
<dbReference type="PRINTS" id="PR00385">
    <property type="entry name" value="P450"/>
</dbReference>
<evidence type="ECO:0000256" key="6">
    <source>
        <dbReference type="ARBA" id="ARBA00022723"/>
    </source>
</evidence>
<dbReference type="InterPro" id="IPR017972">
    <property type="entry name" value="Cyt_P450_CS"/>
</dbReference>
<evidence type="ECO:0000256" key="8">
    <source>
        <dbReference type="ARBA" id="ARBA00022848"/>
    </source>
</evidence>
<keyword evidence="16" id="KW-1185">Reference proteome</keyword>
<keyword evidence="6 13" id="KW-0479">Metal-binding</keyword>
<accession>T1GCL5</accession>
<dbReference type="AlphaFoldDB" id="T1GCL5"/>
<dbReference type="STRING" id="36166.T1GCL5"/>
<keyword evidence="7" id="KW-0256">Endoplasmic reticulum</keyword>
<sequence length="377" mass="43394">DLYQKYKNVSSVAGLYFFFQPVAFVTDLDIAQKILVTDFHNFADRGIFNNEQGDPLSAHLFALDGPRWRYIRNKLSPTFTSGKMKNMFPIVVEVANNFQNVYKKLLKNESIIEIKDLNARFTTDVIGTCAFGLDCNSLLDPNADFRRNCGNFFTKRRHHPLIEGFIMSFPKLAEKLNMKFIPQQVSDFFIKSVEETVAYREAHNIQRNDFMSMLINLKNHSTIDENGKEIEGITMGQLAAQAFVFFLAGNSEIQDTLRSEIKDFLNADELTYEIVNKMPYLEQIVMETLRKYSVVPDLSRVALNDYKVPNTNFVIEKGTRVMIPADAIHHDPSIYPEPETFNPERFNLNEIKKRHPLTWLPFGGGPRNCIGMRFGKM</sequence>
<dbReference type="OMA" id="CIEIRDI"/>
<keyword evidence="5 13" id="KW-0349">Heme</keyword>
<reference evidence="16" key="1">
    <citation type="submission" date="2013-02" db="EMBL/GenBank/DDBJ databases">
        <authorList>
            <person name="Hughes D."/>
        </authorList>
    </citation>
    <scope>NUCLEOTIDE SEQUENCE</scope>
    <source>
        <strain>Durham</strain>
        <strain evidence="16">NC isolate 2 -- Noor lab</strain>
    </source>
</reference>
<evidence type="ECO:0000256" key="3">
    <source>
        <dbReference type="ARBA" id="ARBA00004406"/>
    </source>
</evidence>
<dbReference type="PROSITE" id="PS00086">
    <property type="entry name" value="CYTOCHROME_P450"/>
    <property type="match status" value="1"/>
</dbReference>
<evidence type="ECO:0000256" key="9">
    <source>
        <dbReference type="ARBA" id="ARBA00023002"/>
    </source>
</evidence>
<comment type="similarity">
    <text evidence="4 14">Belongs to the cytochrome P450 family.</text>
</comment>
<evidence type="ECO:0000256" key="4">
    <source>
        <dbReference type="ARBA" id="ARBA00010617"/>
    </source>
</evidence>
<dbReference type="InterPro" id="IPR036396">
    <property type="entry name" value="Cyt_P450_sf"/>
</dbReference>
<evidence type="ECO:0000256" key="10">
    <source>
        <dbReference type="ARBA" id="ARBA00023004"/>
    </source>
</evidence>
<evidence type="ECO:0000256" key="12">
    <source>
        <dbReference type="ARBA" id="ARBA00023136"/>
    </source>
</evidence>
<comment type="cofactor">
    <cofactor evidence="1 13">
        <name>heme</name>
        <dbReference type="ChEBI" id="CHEBI:30413"/>
    </cofactor>
</comment>
<dbReference type="Proteomes" id="UP000015102">
    <property type="component" value="Unassembled WGS sequence"/>
</dbReference>
<name>T1GCL5_MEGSC</name>
<dbReference type="GO" id="GO:0004497">
    <property type="term" value="F:monooxygenase activity"/>
    <property type="evidence" value="ECO:0007669"/>
    <property type="project" value="UniProtKB-KW"/>
</dbReference>
<evidence type="ECO:0000256" key="14">
    <source>
        <dbReference type="RuleBase" id="RU000461"/>
    </source>
</evidence>
<keyword evidence="8" id="KW-0492">Microsome</keyword>
<dbReference type="PANTHER" id="PTHR24292:SF100">
    <property type="entry name" value="CYTOCHROME P450 6A16, ISOFORM B-RELATED"/>
    <property type="match status" value="1"/>
</dbReference>
<dbReference type="FunFam" id="1.10.630.10:FF:000042">
    <property type="entry name" value="Cytochrome P450"/>
    <property type="match status" value="1"/>
</dbReference>
<keyword evidence="11 14" id="KW-0503">Monooxygenase</keyword>
<dbReference type="GO" id="GO:0005506">
    <property type="term" value="F:iron ion binding"/>
    <property type="evidence" value="ECO:0007669"/>
    <property type="project" value="InterPro"/>
</dbReference>
<dbReference type="PANTHER" id="PTHR24292">
    <property type="entry name" value="CYTOCHROME P450"/>
    <property type="match status" value="1"/>
</dbReference>
<feature type="binding site" description="axial binding residue" evidence="13">
    <location>
        <position position="369"/>
    </location>
    <ligand>
        <name>heme</name>
        <dbReference type="ChEBI" id="CHEBI:30413"/>
    </ligand>
    <ligandPart>
        <name>Fe</name>
        <dbReference type="ChEBI" id="CHEBI:18248"/>
    </ligandPart>
</feature>
<dbReference type="PRINTS" id="PR00464">
    <property type="entry name" value="EP450II"/>
</dbReference>
<dbReference type="InterPro" id="IPR050476">
    <property type="entry name" value="Insect_CytP450_Detox"/>
</dbReference>